<evidence type="ECO:0000313" key="2">
    <source>
        <dbReference type="EMBL" id="GGG51353.1"/>
    </source>
</evidence>
<dbReference type="Proteomes" id="UP000625976">
    <property type="component" value="Unassembled WGS sequence"/>
</dbReference>
<organism evidence="2 3">
    <name type="scientific">Bizionia arctica</name>
    <dbReference type="NCBI Taxonomy" id="1495645"/>
    <lineage>
        <taxon>Bacteria</taxon>
        <taxon>Pseudomonadati</taxon>
        <taxon>Bacteroidota</taxon>
        <taxon>Flavobacteriia</taxon>
        <taxon>Flavobacteriales</taxon>
        <taxon>Flavobacteriaceae</taxon>
        <taxon>Bizionia</taxon>
    </lineage>
</organism>
<feature type="transmembrane region" description="Helical" evidence="1">
    <location>
        <begin position="45"/>
        <end position="67"/>
    </location>
</feature>
<dbReference type="EMBL" id="BMFQ01000003">
    <property type="protein sequence ID" value="GGG51353.1"/>
    <property type="molecule type" value="Genomic_DNA"/>
</dbReference>
<feature type="transmembrane region" description="Helical" evidence="1">
    <location>
        <begin position="15"/>
        <end position="38"/>
    </location>
</feature>
<evidence type="ECO:0000256" key="1">
    <source>
        <dbReference type="SAM" id="Phobius"/>
    </source>
</evidence>
<protein>
    <submittedName>
        <fullName evidence="2">Uncharacterized protein</fullName>
    </submittedName>
</protein>
<name>A0A917GMH2_9FLAO</name>
<keyword evidence="1" id="KW-1133">Transmembrane helix</keyword>
<keyword evidence="1" id="KW-0472">Membrane</keyword>
<comment type="caution">
    <text evidence="2">The sequence shown here is derived from an EMBL/GenBank/DDBJ whole genome shotgun (WGS) entry which is preliminary data.</text>
</comment>
<dbReference type="AlphaFoldDB" id="A0A917GMH2"/>
<keyword evidence="3" id="KW-1185">Reference proteome</keyword>
<accession>A0A917GMH2</accession>
<reference evidence="2" key="2">
    <citation type="submission" date="2020-09" db="EMBL/GenBank/DDBJ databases">
        <authorList>
            <person name="Sun Q."/>
            <person name="Zhou Y."/>
        </authorList>
    </citation>
    <scope>NUCLEOTIDE SEQUENCE</scope>
    <source>
        <strain evidence="2">CGMCC 1.12751</strain>
    </source>
</reference>
<dbReference type="RefSeq" id="WP_188465059.1">
    <property type="nucleotide sequence ID" value="NZ_BMFQ01000003.1"/>
</dbReference>
<feature type="transmembrane region" description="Helical" evidence="1">
    <location>
        <begin position="73"/>
        <end position="94"/>
    </location>
</feature>
<keyword evidence="1" id="KW-0812">Transmembrane</keyword>
<dbReference type="PROSITE" id="PS51257">
    <property type="entry name" value="PROKAR_LIPOPROTEIN"/>
    <property type="match status" value="1"/>
</dbReference>
<proteinExistence type="predicted"/>
<sequence>MNYYKKSLIDFRENFIMYIPLTIILQSCLGSIAAMFILKTSTAESFNFIQLTLCVIFAMGYNGVIYAQLKSKWIFNLLIVTLFIEVTLIIINVIKLS</sequence>
<gene>
    <name evidence="2" type="ORF">GCM10010976_23180</name>
</gene>
<reference evidence="2" key="1">
    <citation type="journal article" date="2014" name="Int. J. Syst. Evol. Microbiol.">
        <title>Complete genome sequence of Corynebacterium casei LMG S-19264T (=DSM 44701T), isolated from a smear-ripened cheese.</title>
        <authorList>
            <consortium name="US DOE Joint Genome Institute (JGI-PGF)"/>
            <person name="Walter F."/>
            <person name="Albersmeier A."/>
            <person name="Kalinowski J."/>
            <person name="Ruckert C."/>
        </authorList>
    </citation>
    <scope>NUCLEOTIDE SEQUENCE</scope>
    <source>
        <strain evidence="2">CGMCC 1.12751</strain>
    </source>
</reference>
<evidence type="ECO:0000313" key="3">
    <source>
        <dbReference type="Proteomes" id="UP000625976"/>
    </source>
</evidence>